<feature type="region of interest" description="Disordered" evidence="5">
    <location>
        <begin position="384"/>
        <end position="416"/>
    </location>
</feature>
<dbReference type="Gene3D" id="3.30.470.20">
    <property type="entry name" value="ATP-grasp fold, B domain"/>
    <property type="match status" value="1"/>
</dbReference>
<evidence type="ECO:0000256" key="4">
    <source>
        <dbReference type="PROSITE-ProRule" id="PRU00409"/>
    </source>
</evidence>
<evidence type="ECO:0000256" key="5">
    <source>
        <dbReference type="SAM" id="MobiDB-lite"/>
    </source>
</evidence>
<dbReference type="InterPro" id="IPR052032">
    <property type="entry name" value="ATP-dep_AA_Ligase"/>
</dbReference>
<sequence length="442" mass="47456">MAPKAWPERPRFRLTSARAERASVAAVYGVVLITGEEPSWEVPYIRDCVIVPDPTDQAALSAAGRTLADRHDVAGVFTWTEWYLVPVARLARELGLPTVSPDTMRACRDKAAARRLFARHGVPSAVSVSVRTAEEAHAAAERIGYPVVVKPAAHAASIGVIRADTPAQLATAYSSAGRAAARGLESTDVLIEEYLDGPEISVESVTYRGETTVVAITRKTVSEPPHFEEIAHSVDAADPLLAHVAPTARHALRALGVTEGVSHVEMRLVDGRPRLIEVNGRLAGDMIGHLVRLATGIDLPRAAADIACGHAPDLTRPRSFAASIRLIYPETSGTLTDLRFDGPDPTWPDRFHFQHHPGARLVLPADGGDMFTARIGYLITTGPTTETATTRAVPRQAGPEGSRPLSAATPPTGRSRSYSGICRFNLGLGPYRAPVLMARCRR</sequence>
<dbReference type="EMBL" id="JAATEN010000021">
    <property type="protein sequence ID" value="NJQ03167.1"/>
    <property type="molecule type" value="Genomic_DNA"/>
</dbReference>
<reference evidence="7 8" key="1">
    <citation type="submission" date="2020-03" db="EMBL/GenBank/DDBJ databases">
        <title>WGS of actinomycetes isolated from Thailand.</title>
        <authorList>
            <person name="Thawai C."/>
        </authorList>
    </citation>
    <scope>NUCLEOTIDE SEQUENCE [LARGE SCALE GENOMIC DNA]</scope>
    <source>
        <strain evidence="7 8">PLAI 1-29</strain>
    </source>
</reference>
<evidence type="ECO:0000313" key="7">
    <source>
        <dbReference type="EMBL" id="NJQ03167.1"/>
    </source>
</evidence>
<organism evidence="7 8">
    <name type="scientific">Streptomyces zingiberis</name>
    <dbReference type="NCBI Taxonomy" id="2053010"/>
    <lineage>
        <taxon>Bacteria</taxon>
        <taxon>Bacillati</taxon>
        <taxon>Actinomycetota</taxon>
        <taxon>Actinomycetes</taxon>
        <taxon>Kitasatosporales</taxon>
        <taxon>Streptomycetaceae</taxon>
        <taxon>Streptomyces</taxon>
    </lineage>
</organism>
<accession>A0ABX1BZR1</accession>
<feature type="domain" description="ATP-grasp" evidence="6">
    <location>
        <begin position="114"/>
        <end position="308"/>
    </location>
</feature>
<dbReference type="PROSITE" id="PS50975">
    <property type="entry name" value="ATP_GRASP"/>
    <property type="match status" value="1"/>
</dbReference>
<keyword evidence="2 4" id="KW-0547">Nucleotide-binding</keyword>
<keyword evidence="3 4" id="KW-0067">ATP-binding</keyword>
<dbReference type="Gene3D" id="3.30.1490.20">
    <property type="entry name" value="ATP-grasp fold, A domain"/>
    <property type="match status" value="1"/>
</dbReference>
<evidence type="ECO:0000256" key="2">
    <source>
        <dbReference type="ARBA" id="ARBA00022741"/>
    </source>
</evidence>
<dbReference type="InterPro" id="IPR041472">
    <property type="entry name" value="BL00235/CARNS1_N"/>
</dbReference>
<dbReference type="PANTHER" id="PTHR43585:SF2">
    <property type="entry name" value="ATP-GRASP ENZYME FSQD"/>
    <property type="match status" value="1"/>
</dbReference>
<evidence type="ECO:0000313" key="8">
    <source>
        <dbReference type="Proteomes" id="UP000695264"/>
    </source>
</evidence>
<proteinExistence type="predicted"/>
<protein>
    <submittedName>
        <fullName evidence="7">ATP-grasp domain-containing protein</fullName>
    </submittedName>
</protein>
<evidence type="ECO:0000256" key="3">
    <source>
        <dbReference type="ARBA" id="ARBA00022840"/>
    </source>
</evidence>
<comment type="caution">
    <text evidence="7">The sequence shown here is derived from an EMBL/GenBank/DDBJ whole genome shotgun (WGS) entry which is preliminary data.</text>
</comment>
<dbReference type="Proteomes" id="UP000695264">
    <property type="component" value="Unassembled WGS sequence"/>
</dbReference>
<evidence type="ECO:0000259" key="6">
    <source>
        <dbReference type="PROSITE" id="PS50975"/>
    </source>
</evidence>
<name>A0ABX1BZR1_9ACTN</name>
<gene>
    <name evidence="7" type="ORF">HCK00_22185</name>
</gene>
<keyword evidence="8" id="KW-1185">Reference proteome</keyword>
<dbReference type="Pfam" id="PF13535">
    <property type="entry name" value="ATP-grasp_4"/>
    <property type="match status" value="1"/>
</dbReference>
<dbReference type="InterPro" id="IPR011761">
    <property type="entry name" value="ATP-grasp"/>
</dbReference>
<dbReference type="Gene3D" id="3.40.50.20">
    <property type="match status" value="1"/>
</dbReference>
<dbReference type="InterPro" id="IPR013815">
    <property type="entry name" value="ATP_grasp_subdomain_1"/>
</dbReference>
<dbReference type="Pfam" id="PF18130">
    <property type="entry name" value="ATPgrasp_N"/>
    <property type="match status" value="1"/>
</dbReference>
<dbReference type="SUPFAM" id="SSF56059">
    <property type="entry name" value="Glutathione synthetase ATP-binding domain-like"/>
    <property type="match status" value="1"/>
</dbReference>
<evidence type="ECO:0000256" key="1">
    <source>
        <dbReference type="ARBA" id="ARBA00022598"/>
    </source>
</evidence>
<dbReference type="SMART" id="SM01209">
    <property type="entry name" value="GARS_A"/>
    <property type="match status" value="1"/>
</dbReference>
<keyword evidence="1" id="KW-0436">Ligase</keyword>
<dbReference type="PANTHER" id="PTHR43585">
    <property type="entry name" value="FUMIPYRROLE BIOSYNTHESIS PROTEIN C"/>
    <property type="match status" value="1"/>
</dbReference>